<keyword evidence="13" id="KW-1185">Reference proteome</keyword>
<dbReference type="GO" id="GO:0008023">
    <property type="term" value="C:transcription elongation factor complex"/>
    <property type="evidence" value="ECO:0007669"/>
    <property type="project" value="TreeGrafter"/>
</dbReference>
<evidence type="ECO:0000256" key="10">
    <source>
        <dbReference type="SAM" id="MobiDB-lite"/>
    </source>
</evidence>
<evidence type="ECO:0000256" key="4">
    <source>
        <dbReference type="ARBA" id="ARBA00022843"/>
    </source>
</evidence>
<evidence type="ECO:0000256" key="3">
    <source>
        <dbReference type="ARBA" id="ARBA00022553"/>
    </source>
</evidence>
<feature type="region of interest" description="Disordered" evidence="10">
    <location>
        <begin position="188"/>
        <end position="419"/>
    </location>
</feature>
<dbReference type="EMBL" id="JAINUG010000095">
    <property type="protein sequence ID" value="KAJ8397873.1"/>
    <property type="molecule type" value="Genomic_DNA"/>
</dbReference>
<keyword evidence="6" id="KW-0010">Activator</keyword>
<reference evidence="12" key="1">
    <citation type="journal article" date="2023" name="Science">
        <title>Genome structures resolve the early diversification of teleost fishes.</title>
        <authorList>
            <person name="Parey E."/>
            <person name="Louis A."/>
            <person name="Montfort J."/>
            <person name="Bouchez O."/>
            <person name="Roques C."/>
            <person name="Iampietro C."/>
            <person name="Lluch J."/>
            <person name="Castinel A."/>
            <person name="Donnadieu C."/>
            <person name="Desvignes T."/>
            <person name="Floi Bucao C."/>
            <person name="Jouanno E."/>
            <person name="Wen M."/>
            <person name="Mejri S."/>
            <person name="Dirks R."/>
            <person name="Jansen H."/>
            <person name="Henkel C."/>
            <person name="Chen W.J."/>
            <person name="Zahm M."/>
            <person name="Cabau C."/>
            <person name="Klopp C."/>
            <person name="Thompson A.W."/>
            <person name="Robinson-Rechavi M."/>
            <person name="Braasch I."/>
            <person name="Lecointre G."/>
            <person name="Bobe J."/>
            <person name="Postlethwait J.H."/>
            <person name="Berthelot C."/>
            <person name="Roest Crollius H."/>
            <person name="Guiguen Y."/>
        </authorList>
    </citation>
    <scope>NUCLEOTIDE SEQUENCE</scope>
    <source>
        <strain evidence="12">NC1722</strain>
    </source>
</reference>
<dbReference type="PANTHER" id="PTHR47827:SF5">
    <property type="entry name" value="PROTEIN AF-9"/>
    <property type="match status" value="1"/>
</dbReference>
<evidence type="ECO:0000313" key="13">
    <source>
        <dbReference type="Proteomes" id="UP001221898"/>
    </source>
</evidence>
<evidence type="ECO:0000256" key="8">
    <source>
        <dbReference type="ARBA" id="ARBA00023242"/>
    </source>
</evidence>
<keyword evidence="2" id="KW-1017">Isopeptide bond</keyword>
<evidence type="ECO:0000259" key="11">
    <source>
        <dbReference type="PROSITE" id="PS51037"/>
    </source>
</evidence>
<dbReference type="InterPro" id="IPR038704">
    <property type="entry name" value="YEAST_sf"/>
</dbReference>
<organism evidence="12 13">
    <name type="scientific">Aldrovandia affinis</name>
    <dbReference type="NCBI Taxonomy" id="143900"/>
    <lineage>
        <taxon>Eukaryota</taxon>
        <taxon>Metazoa</taxon>
        <taxon>Chordata</taxon>
        <taxon>Craniata</taxon>
        <taxon>Vertebrata</taxon>
        <taxon>Euteleostomi</taxon>
        <taxon>Actinopterygii</taxon>
        <taxon>Neopterygii</taxon>
        <taxon>Teleostei</taxon>
        <taxon>Notacanthiformes</taxon>
        <taxon>Halosauridae</taxon>
        <taxon>Aldrovandia</taxon>
    </lineage>
</organism>
<dbReference type="GO" id="GO:0003682">
    <property type="term" value="F:chromatin binding"/>
    <property type="evidence" value="ECO:0007669"/>
    <property type="project" value="TreeGrafter"/>
</dbReference>
<dbReference type="Pfam" id="PF03366">
    <property type="entry name" value="YEATS"/>
    <property type="match status" value="1"/>
</dbReference>
<sequence length="607" mass="67390">MASSGAVQVKLELGHRAQVRKKPTVEGFTHDWMVFVRGPEHSNIQHFVEKVVFHLHESFPKPKRVCKDPPYKVEECGYAGFILPIEVYFKNKEEPKKVRFDYDLFLHLEGHPPVNHLRCEKLTFNNPTDEFRRKLLKAGGQRDPHKRGTEDSKVMVMQEGSTSLFGQHLKLPTLPSSSLTLTFSDAKKSKSSLGSKDGSRGGSGALTTTSGNSGAGGSSKLHKPAKEHKDKSAKDSKEHKSAFRDSTREPGKPSKDSSKKPKENQPGRDQRPIPKMGFKEPKALSKDHKAEAPAPHGRPPVTDCEDHVTKKRRKGFSEAPAKAPSGSTPPPHHHGDKKTARALPPIRPAKLKVDSDPAGGRKPPVLLPPFHERGDPNDSDPEENVSTKSESEQPSPVSSTSSSSSGFAPAHKRQGNDRQVPDFVCRKVVAVPATAHTVLGPLRSIIQDLHSDDNEDDSEEDDDNDADSDLERPLHTHLSHRHRRVSLSDGSDSENSSSSSPPPERPPPLLKTSNNQILEVKSPIKQMKPEKAIKNIDCDKAYLDELVELHRRLMTLRERHILQQIVNLIEETGHFHITNTTFDFDLCSLDRTTVRKLQSYLETSGTS</sequence>
<accession>A0AAD7WIB5</accession>
<feature type="compositionally biased region" description="Basic residues" evidence="10">
    <location>
        <begin position="475"/>
        <end position="485"/>
    </location>
</feature>
<name>A0AAD7WIB5_9TELE</name>
<dbReference type="FunFam" id="2.60.40.1970:FF:000003">
    <property type="entry name" value="MLLT1, super elongation complex subunit"/>
    <property type="match status" value="1"/>
</dbReference>
<keyword evidence="3" id="KW-0597">Phosphoprotein</keyword>
<dbReference type="Pfam" id="PF17793">
    <property type="entry name" value="AHD"/>
    <property type="match status" value="1"/>
</dbReference>
<feature type="compositionally biased region" description="Acidic residues" evidence="10">
    <location>
        <begin position="453"/>
        <end position="468"/>
    </location>
</feature>
<keyword evidence="4" id="KW-0832">Ubl conjugation</keyword>
<dbReference type="GO" id="GO:0045893">
    <property type="term" value="P:positive regulation of DNA-templated transcription"/>
    <property type="evidence" value="ECO:0007669"/>
    <property type="project" value="TreeGrafter"/>
</dbReference>
<dbReference type="FunFam" id="1.20.1270.290:FF:000001">
    <property type="entry name" value="MLLT3, super elongation complex subunit"/>
    <property type="match status" value="1"/>
</dbReference>
<evidence type="ECO:0000256" key="9">
    <source>
        <dbReference type="PROSITE-ProRule" id="PRU00376"/>
    </source>
</evidence>
<dbReference type="Proteomes" id="UP001221898">
    <property type="component" value="Unassembled WGS sequence"/>
</dbReference>
<comment type="subcellular location">
    <subcellularLocation>
        <location evidence="1 9">Nucleus</location>
    </subcellularLocation>
</comment>
<feature type="domain" description="YEATS" evidence="11">
    <location>
        <begin position="1"/>
        <end position="138"/>
    </location>
</feature>
<feature type="compositionally biased region" description="Basic and acidic residues" evidence="10">
    <location>
        <begin position="227"/>
        <end position="291"/>
    </location>
</feature>
<dbReference type="InterPro" id="IPR055129">
    <property type="entry name" value="YEATS_dom"/>
</dbReference>
<comment type="caution">
    <text evidence="12">The sequence shown here is derived from an EMBL/GenBank/DDBJ whole genome shotgun (WGS) entry which is preliminary data.</text>
</comment>
<feature type="region of interest" description="Disordered" evidence="10">
    <location>
        <begin position="451"/>
        <end position="515"/>
    </location>
</feature>
<evidence type="ECO:0000256" key="5">
    <source>
        <dbReference type="ARBA" id="ARBA00023015"/>
    </source>
</evidence>
<keyword evidence="5" id="KW-0805">Transcription regulation</keyword>
<evidence type="ECO:0000256" key="6">
    <source>
        <dbReference type="ARBA" id="ARBA00023159"/>
    </source>
</evidence>
<dbReference type="InterPro" id="IPR052790">
    <property type="entry name" value="YEATS_domain"/>
</dbReference>
<keyword evidence="7" id="KW-0804">Transcription</keyword>
<dbReference type="PANTHER" id="PTHR47827">
    <property type="entry name" value="AHD DOMAIN-CONTAINING PROTEIN"/>
    <property type="match status" value="1"/>
</dbReference>
<dbReference type="CDD" id="cd16906">
    <property type="entry name" value="YEATS_AF-9_like"/>
    <property type="match status" value="1"/>
</dbReference>
<evidence type="ECO:0000256" key="7">
    <source>
        <dbReference type="ARBA" id="ARBA00023163"/>
    </source>
</evidence>
<dbReference type="InterPro" id="IPR040930">
    <property type="entry name" value="AF-9_AHD"/>
</dbReference>
<keyword evidence="8 9" id="KW-0539">Nucleus</keyword>
<feature type="compositionally biased region" description="Low complexity" evidence="10">
    <location>
        <begin position="487"/>
        <end position="499"/>
    </location>
</feature>
<dbReference type="Gene3D" id="1.20.1270.290">
    <property type="match status" value="1"/>
</dbReference>
<proteinExistence type="predicted"/>
<evidence type="ECO:0000256" key="2">
    <source>
        <dbReference type="ARBA" id="ARBA00022499"/>
    </source>
</evidence>
<evidence type="ECO:0000256" key="1">
    <source>
        <dbReference type="ARBA" id="ARBA00004123"/>
    </source>
</evidence>
<dbReference type="Gene3D" id="2.60.40.1970">
    <property type="entry name" value="YEATS domain"/>
    <property type="match status" value="1"/>
</dbReference>
<evidence type="ECO:0000313" key="12">
    <source>
        <dbReference type="EMBL" id="KAJ8397873.1"/>
    </source>
</evidence>
<protein>
    <recommendedName>
        <fullName evidence="11">YEATS domain-containing protein</fullName>
    </recommendedName>
</protein>
<dbReference type="PROSITE" id="PS51037">
    <property type="entry name" value="YEATS"/>
    <property type="match status" value="1"/>
</dbReference>
<feature type="compositionally biased region" description="Low complexity" evidence="10">
    <location>
        <begin position="392"/>
        <end position="405"/>
    </location>
</feature>
<feature type="compositionally biased region" description="Pro residues" evidence="10">
    <location>
        <begin position="500"/>
        <end position="509"/>
    </location>
</feature>
<dbReference type="AlphaFoldDB" id="A0AAD7WIB5"/>
<gene>
    <name evidence="12" type="ORF">AAFF_G00435620</name>
</gene>